<feature type="active site" description="Proton donor/acceptor" evidence="7">
    <location>
        <position position="183"/>
    </location>
</feature>
<dbReference type="PROSITE" id="PS00924">
    <property type="entry name" value="ASP_GLU_RACEMASE_2"/>
    <property type="match status" value="1"/>
</dbReference>
<proteinExistence type="inferred from homology"/>
<feature type="active site" description="Proton donor/acceptor" evidence="7">
    <location>
        <position position="73"/>
    </location>
</feature>
<evidence type="ECO:0000256" key="6">
    <source>
        <dbReference type="ARBA" id="ARBA00023316"/>
    </source>
</evidence>
<evidence type="ECO:0000256" key="5">
    <source>
        <dbReference type="ARBA" id="ARBA00023235"/>
    </source>
</evidence>
<comment type="similarity">
    <text evidence="7">Belongs to the aspartate/glutamate racemases family.</text>
</comment>
<dbReference type="InterPro" id="IPR004391">
    <property type="entry name" value="Glu_race"/>
</dbReference>
<dbReference type="EC" id="5.1.1.3" evidence="2 7"/>
<reference evidence="8 9" key="1">
    <citation type="submission" date="2020-08" db="EMBL/GenBank/DDBJ databases">
        <title>Genome public.</title>
        <authorList>
            <person name="Liu C."/>
            <person name="Sun Q."/>
        </authorList>
    </citation>
    <scope>NUCLEOTIDE SEQUENCE [LARGE SCALE GENOMIC DNA]</scope>
    <source>
        <strain evidence="8 9">New-7</strain>
    </source>
</reference>
<dbReference type="NCBIfam" id="TIGR00067">
    <property type="entry name" value="glut_race"/>
    <property type="match status" value="1"/>
</dbReference>
<dbReference type="InterPro" id="IPR001920">
    <property type="entry name" value="Asp/Glu_race"/>
</dbReference>
<comment type="caution">
    <text evidence="7">Lacks conserved residue(s) required for the propagation of feature annotation.</text>
</comment>
<organism evidence="8 9">
    <name type="scientific">Alistipes hominis</name>
    <dbReference type="NCBI Taxonomy" id="2763015"/>
    <lineage>
        <taxon>Bacteria</taxon>
        <taxon>Pseudomonadati</taxon>
        <taxon>Bacteroidota</taxon>
        <taxon>Bacteroidia</taxon>
        <taxon>Bacteroidales</taxon>
        <taxon>Rikenellaceae</taxon>
        <taxon>Alistipes</taxon>
    </lineage>
</organism>
<dbReference type="PANTHER" id="PTHR21198:SF2">
    <property type="entry name" value="GLUTAMATE RACEMASE"/>
    <property type="match status" value="1"/>
</dbReference>
<dbReference type="GO" id="GO:0008881">
    <property type="term" value="F:glutamate racemase activity"/>
    <property type="evidence" value="ECO:0007669"/>
    <property type="project" value="UniProtKB-EC"/>
</dbReference>
<evidence type="ECO:0000256" key="1">
    <source>
        <dbReference type="ARBA" id="ARBA00001602"/>
    </source>
</evidence>
<evidence type="ECO:0000256" key="2">
    <source>
        <dbReference type="ARBA" id="ARBA00013090"/>
    </source>
</evidence>
<keyword evidence="9" id="KW-1185">Reference proteome</keyword>
<evidence type="ECO:0000313" key="9">
    <source>
        <dbReference type="Proteomes" id="UP000636891"/>
    </source>
</evidence>
<dbReference type="Pfam" id="PF01177">
    <property type="entry name" value="Asp_Glu_race"/>
    <property type="match status" value="1"/>
</dbReference>
<feature type="binding site" evidence="7">
    <location>
        <begin position="184"/>
        <end position="185"/>
    </location>
    <ligand>
        <name>substrate</name>
    </ligand>
</feature>
<dbReference type="InterPro" id="IPR015942">
    <property type="entry name" value="Asp/Glu/hydantoin_racemase"/>
</dbReference>
<gene>
    <name evidence="7 8" type="primary">murI</name>
    <name evidence="8" type="ORF">H8S08_03190</name>
</gene>
<dbReference type="Gene3D" id="3.40.50.1860">
    <property type="match status" value="2"/>
</dbReference>
<feature type="binding site" evidence="7">
    <location>
        <begin position="10"/>
        <end position="11"/>
    </location>
    <ligand>
        <name>substrate</name>
    </ligand>
</feature>
<sequence length="261" mass="29069">MNNAPIGVFDSGLGGLTVWRELYRKLPHESLIYYGDGKNCPYGDKNREEVTAYVDLAVRRLIDRGVKLIVVACNAATAMAIDHLRRNYALPLVGLEPAVKPAAMASRSGVIGILATAATLNGRLFRETSQRYADRVKILTQVGEGFVELVESNREQTPEALARVDKLLRPMLDAGADQIVLGCTHYPFLAAAMRRVIGERRVDLVNPAAAIERQAEALLRRFDLQAEPEHTPQYDFMTSADETYRQRLIAKSEQVRTMDID</sequence>
<evidence type="ECO:0000256" key="3">
    <source>
        <dbReference type="ARBA" id="ARBA00022960"/>
    </source>
</evidence>
<accession>A0ABR7CK50</accession>
<keyword evidence="5 7" id="KW-0413">Isomerase</keyword>
<feature type="binding site" evidence="7">
    <location>
        <begin position="42"/>
        <end position="43"/>
    </location>
    <ligand>
        <name>substrate</name>
    </ligand>
</feature>
<protein>
    <recommendedName>
        <fullName evidence="2 7">Glutamate racemase</fullName>
        <ecNumber evidence="2 7">5.1.1.3</ecNumber>
    </recommendedName>
</protein>
<comment type="pathway">
    <text evidence="7">Cell wall biogenesis; peptidoglycan biosynthesis.</text>
</comment>
<keyword evidence="4 7" id="KW-0573">Peptidoglycan synthesis</keyword>
<comment type="caution">
    <text evidence="8">The sequence shown here is derived from an EMBL/GenBank/DDBJ whole genome shotgun (WGS) entry which is preliminary data.</text>
</comment>
<dbReference type="RefSeq" id="WP_118657104.1">
    <property type="nucleotide sequence ID" value="NZ_JACOOK010000001.1"/>
</dbReference>
<evidence type="ECO:0000313" key="8">
    <source>
        <dbReference type="EMBL" id="MBC5616023.1"/>
    </source>
</evidence>
<comment type="catalytic activity">
    <reaction evidence="1 7">
        <text>L-glutamate = D-glutamate</text>
        <dbReference type="Rhea" id="RHEA:12813"/>
        <dbReference type="ChEBI" id="CHEBI:29985"/>
        <dbReference type="ChEBI" id="CHEBI:29986"/>
        <dbReference type="EC" id="5.1.1.3"/>
    </reaction>
</comment>
<dbReference type="SUPFAM" id="SSF53681">
    <property type="entry name" value="Aspartate/glutamate racemase"/>
    <property type="match status" value="2"/>
</dbReference>
<evidence type="ECO:0000256" key="4">
    <source>
        <dbReference type="ARBA" id="ARBA00022984"/>
    </source>
</evidence>
<dbReference type="HAMAP" id="MF_00258">
    <property type="entry name" value="Glu_racemase"/>
    <property type="match status" value="1"/>
</dbReference>
<dbReference type="PANTHER" id="PTHR21198">
    <property type="entry name" value="GLUTAMATE RACEMASE"/>
    <property type="match status" value="1"/>
</dbReference>
<name>A0ABR7CK50_9BACT</name>
<dbReference type="InterPro" id="IPR033134">
    <property type="entry name" value="Asp/Glu_racemase_AS_2"/>
</dbReference>
<dbReference type="Proteomes" id="UP000636891">
    <property type="component" value="Unassembled WGS sequence"/>
</dbReference>
<keyword evidence="6 7" id="KW-0961">Cell wall biogenesis/degradation</keyword>
<evidence type="ECO:0000256" key="7">
    <source>
        <dbReference type="HAMAP-Rule" id="MF_00258"/>
    </source>
</evidence>
<dbReference type="EMBL" id="JACOOK010000001">
    <property type="protein sequence ID" value="MBC5616023.1"/>
    <property type="molecule type" value="Genomic_DNA"/>
</dbReference>
<keyword evidence="3 7" id="KW-0133">Cell shape</keyword>
<comment type="function">
    <text evidence="7">Provides the (R)-glutamate required for cell wall biosynthesis.</text>
</comment>